<dbReference type="EMBL" id="GBXM01095130">
    <property type="protein sequence ID" value="JAH13447.1"/>
    <property type="molecule type" value="Transcribed_RNA"/>
</dbReference>
<feature type="transmembrane region" description="Helical" evidence="1">
    <location>
        <begin position="6"/>
        <end position="29"/>
    </location>
</feature>
<dbReference type="AlphaFoldDB" id="A0A0E9QA93"/>
<name>A0A0E9QA93_ANGAN</name>
<evidence type="ECO:0000313" key="2">
    <source>
        <dbReference type="EMBL" id="JAH13447.1"/>
    </source>
</evidence>
<evidence type="ECO:0000256" key="1">
    <source>
        <dbReference type="SAM" id="Phobius"/>
    </source>
</evidence>
<reference evidence="2" key="2">
    <citation type="journal article" date="2015" name="Fish Shellfish Immunol.">
        <title>Early steps in the European eel (Anguilla anguilla)-Vibrio vulnificus interaction in the gills: Role of the RtxA13 toxin.</title>
        <authorList>
            <person name="Callol A."/>
            <person name="Pajuelo D."/>
            <person name="Ebbesson L."/>
            <person name="Teles M."/>
            <person name="MacKenzie S."/>
            <person name="Amaro C."/>
        </authorList>
    </citation>
    <scope>NUCLEOTIDE SEQUENCE</scope>
</reference>
<keyword evidence="1" id="KW-0472">Membrane</keyword>
<keyword evidence="1" id="KW-0812">Transmembrane</keyword>
<keyword evidence="1" id="KW-1133">Transmembrane helix</keyword>
<reference evidence="2" key="1">
    <citation type="submission" date="2014-11" db="EMBL/GenBank/DDBJ databases">
        <authorList>
            <person name="Amaro Gonzalez C."/>
        </authorList>
    </citation>
    <scope>NUCLEOTIDE SEQUENCE</scope>
</reference>
<sequence length="57" mass="7060">MQIFIQYNLIVFHINLLHYIIHYHFFVLCKKSRFQYSLRVILFLQVSLICLYYTTIS</sequence>
<proteinExistence type="predicted"/>
<organism evidence="2">
    <name type="scientific">Anguilla anguilla</name>
    <name type="common">European freshwater eel</name>
    <name type="synonym">Muraena anguilla</name>
    <dbReference type="NCBI Taxonomy" id="7936"/>
    <lineage>
        <taxon>Eukaryota</taxon>
        <taxon>Metazoa</taxon>
        <taxon>Chordata</taxon>
        <taxon>Craniata</taxon>
        <taxon>Vertebrata</taxon>
        <taxon>Euteleostomi</taxon>
        <taxon>Actinopterygii</taxon>
        <taxon>Neopterygii</taxon>
        <taxon>Teleostei</taxon>
        <taxon>Anguilliformes</taxon>
        <taxon>Anguillidae</taxon>
        <taxon>Anguilla</taxon>
    </lineage>
</organism>
<accession>A0A0E9QA93</accession>
<protein>
    <submittedName>
        <fullName evidence="2">Uncharacterized protein</fullName>
    </submittedName>
</protein>
<feature type="transmembrane region" description="Helical" evidence="1">
    <location>
        <begin position="36"/>
        <end position="54"/>
    </location>
</feature>